<name>A0AAN7G5F4_QUERU</name>
<accession>A0AAN7G5F4</accession>
<evidence type="ECO:0000313" key="3">
    <source>
        <dbReference type="EMBL" id="KAK4605958.1"/>
    </source>
</evidence>
<dbReference type="PANTHER" id="PTHR31099:SF28">
    <property type="entry name" value="F5J5.12"/>
    <property type="match status" value="1"/>
</dbReference>
<comment type="caution">
    <text evidence="3">The sequence shown here is derived from an EMBL/GenBank/DDBJ whole genome shotgun (WGS) entry which is preliminary data.</text>
</comment>
<organism evidence="3 4">
    <name type="scientific">Quercus rubra</name>
    <name type="common">Northern red oak</name>
    <name type="synonym">Quercus borealis</name>
    <dbReference type="NCBI Taxonomy" id="3512"/>
    <lineage>
        <taxon>Eukaryota</taxon>
        <taxon>Viridiplantae</taxon>
        <taxon>Streptophyta</taxon>
        <taxon>Embryophyta</taxon>
        <taxon>Tracheophyta</taxon>
        <taxon>Spermatophyta</taxon>
        <taxon>Magnoliopsida</taxon>
        <taxon>eudicotyledons</taxon>
        <taxon>Gunneridae</taxon>
        <taxon>Pentapetalae</taxon>
        <taxon>rosids</taxon>
        <taxon>fabids</taxon>
        <taxon>Fagales</taxon>
        <taxon>Fagaceae</taxon>
        <taxon>Quercus</taxon>
    </lineage>
</organism>
<dbReference type="Pfam" id="PF04195">
    <property type="entry name" value="Transposase_28"/>
    <property type="match status" value="1"/>
</dbReference>
<evidence type="ECO:0000313" key="4">
    <source>
        <dbReference type="Proteomes" id="UP001324115"/>
    </source>
</evidence>
<keyword evidence="4" id="KW-1185">Reference proteome</keyword>
<feature type="region of interest" description="Disordered" evidence="1">
    <location>
        <begin position="58"/>
        <end position="84"/>
    </location>
</feature>
<protein>
    <recommendedName>
        <fullName evidence="2">Transposase (putative) gypsy type domain-containing protein</fullName>
    </recommendedName>
</protein>
<dbReference type="InterPro" id="IPR007321">
    <property type="entry name" value="Transposase_28"/>
</dbReference>
<evidence type="ECO:0000259" key="2">
    <source>
        <dbReference type="Pfam" id="PF04195"/>
    </source>
</evidence>
<dbReference type="Proteomes" id="UP001324115">
    <property type="component" value="Unassembled WGS sequence"/>
</dbReference>
<feature type="domain" description="Transposase (putative) gypsy type" evidence="2">
    <location>
        <begin position="138"/>
        <end position="207"/>
    </location>
</feature>
<dbReference type="EMBL" id="JAXUIC010000001">
    <property type="protein sequence ID" value="KAK4605958.1"/>
    <property type="molecule type" value="Genomic_DNA"/>
</dbReference>
<reference evidence="3 4" key="1">
    <citation type="journal article" date="2023" name="G3 (Bethesda)">
        <title>A haplotype-resolved chromosome-scale genome for Quercus rubra L. provides insights into the genetics of adaptive traits for red oak species.</title>
        <authorList>
            <person name="Kapoor B."/>
            <person name="Jenkins J."/>
            <person name="Schmutz J."/>
            <person name="Zhebentyayeva T."/>
            <person name="Kuelheim C."/>
            <person name="Coggeshall M."/>
            <person name="Heim C."/>
            <person name="Lasky J.R."/>
            <person name="Leites L."/>
            <person name="Islam-Faridi N."/>
            <person name="Romero-Severson J."/>
            <person name="DeLeo V.L."/>
            <person name="Lucas S.M."/>
            <person name="Lazic D."/>
            <person name="Gailing O."/>
            <person name="Carlson J."/>
            <person name="Staton M."/>
        </authorList>
    </citation>
    <scope>NUCLEOTIDE SEQUENCE [LARGE SCALE GENOMIC DNA]</scope>
    <source>
        <strain evidence="3">Pseudo-F2</strain>
    </source>
</reference>
<evidence type="ECO:0000256" key="1">
    <source>
        <dbReference type="SAM" id="MobiDB-lite"/>
    </source>
</evidence>
<sequence length="336" mass="38695">MVGYSEIQRTSPFVTFLFARLGALLESSVKPLGVLPPVWFKSIREVLRREVMGSDVGSGDLERGVSSNLGGEGTGADTATSTPSSSAGVRTFHALKEKCSLKVEVFSKFKDRFQFPEGTRARLPRKDERACAFAYGEVCFYEAAFSCGLRFPVHPFIMRLLHHLNLAPGQLMPNSWRIVISCMIIWTTNFDGDMLTVNEFVHLYRLKESKEFGYYDFVPWDRKSRLVADLPSSFRYWKSRYFFVSGDGWETLSDDFWGDVPRLLRRWETPLLVKERPDLESKFDERVQAAIRYTRTIEDFNELIDPRTLARHCLGPEPSLYVLSTFDREEKKHKLP</sequence>
<gene>
    <name evidence="3" type="ORF">RGQ29_000298</name>
</gene>
<dbReference type="AlphaFoldDB" id="A0AAN7G5F4"/>
<feature type="compositionally biased region" description="Low complexity" evidence="1">
    <location>
        <begin position="75"/>
        <end position="84"/>
    </location>
</feature>
<proteinExistence type="predicted"/>
<dbReference type="PANTHER" id="PTHR31099">
    <property type="entry name" value="OS06G0165300 PROTEIN"/>
    <property type="match status" value="1"/>
</dbReference>